<dbReference type="InterPro" id="IPR011009">
    <property type="entry name" value="Kinase-like_dom_sf"/>
</dbReference>
<dbReference type="PROSITE" id="PS50011">
    <property type="entry name" value="PROTEIN_KINASE_DOM"/>
    <property type="match status" value="1"/>
</dbReference>
<dbReference type="InterPro" id="IPR000719">
    <property type="entry name" value="Prot_kinase_dom"/>
</dbReference>
<accession>A0A7R8ZQR9</accession>
<evidence type="ECO:0000256" key="1">
    <source>
        <dbReference type="RuleBase" id="RU000304"/>
    </source>
</evidence>
<dbReference type="EMBL" id="OB661395">
    <property type="protein sequence ID" value="CAD7228132.1"/>
    <property type="molecule type" value="Genomic_DNA"/>
</dbReference>
<dbReference type="SMART" id="SM00220">
    <property type="entry name" value="S_TKc"/>
    <property type="match status" value="1"/>
</dbReference>
<evidence type="ECO:0000313" key="2">
    <source>
        <dbReference type="EMBL" id="CAD7228132.1"/>
    </source>
</evidence>
<gene>
    <name evidence="2" type="ORF">CTOB1V02_LOCUS6021</name>
</gene>
<comment type="similarity">
    <text evidence="1">Belongs to the protein kinase superfamily.</text>
</comment>
<dbReference type="PANTHER" id="PTHR24347">
    <property type="entry name" value="SERINE/THREONINE-PROTEIN KINASE"/>
    <property type="match status" value="1"/>
</dbReference>
<dbReference type="Gene3D" id="1.10.510.10">
    <property type="entry name" value="Transferase(Phosphotransferase) domain 1"/>
    <property type="match status" value="1"/>
</dbReference>
<dbReference type="PROSITE" id="PS00108">
    <property type="entry name" value="PROTEIN_KINASE_ST"/>
    <property type="match status" value="1"/>
</dbReference>
<sequence>MNKIQDKELAAKIRAKVIYDEKHRAQPLSPLAVGSHVMIRGGQVEPRSGIVVEKTGERTYRVFDGQKTLELKIEGEMAKDENEDALPGTDVAKEFYSKYEPKEILGRGVSSTVRRCIEKETGKEFAVKIMDLTGHEGDGSDRESLREATMREIRILRKVAQHPYIIQLYDVFDSETFAFLVFELCRQGELFDYLTSVVALSEKKTRYIMRQLFNALNYVHKQGIIHRDVKPENILLDDNFNIKLTDFGFARELGRGEKLTGQ</sequence>
<protein>
    <submittedName>
        <fullName evidence="2">Uncharacterized protein</fullName>
    </submittedName>
</protein>
<dbReference type="InterPro" id="IPR017441">
    <property type="entry name" value="Protein_kinase_ATP_BS"/>
</dbReference>
<keyword evidence="1" id="KW-0808">Transferase</keyword>
<dbReference type="SUPFAM" id="SSF56112">
    <property type="entry name" value="Protein kinase-like (PK-like)"/>
    <property type="match status" value="1"/>
</dbReference>
<organism evidence="2">
    <name type="scientific">Cyprideis torosa</name>
    <dbReference type="NCBI Taxonomy" id="163714"/>
    <lineage>
        <taxon>Eukaryota</taxon>
        <taxon>Metazoa</taxon>
        <taxon>Ecdysozoa</taxon>
        <taxon>Arthropoda</taxon>
        <taxon>Crustacea</taxon>
        <taxon>Oligostraca</taxon>
        <taxon>Ostracoda</taxon>
        <taxon>Podocopa</taxon>
        <taxon>Podocopida</taxon>
        <taxon>Cytherocopina</taxon>
        <taxon>Cytheroidea</taxon>
        <taxon>Cytherideidae</taxon>
        <taxon>Cyprideis</taxon>
    </lineage>
</organism>
<proteinExistence type="inferred from homology"/>
<dbReference type="OrthoDB" id="419455at2759"/>
<keyword evidence="1" id="KW-0547">Nucleotide-binding</keyword>
<keyword evidence="1" id="KW-0723">Serine/threonine-protein kinase</keyword>
<dbReference type="InterPro" id="IPR008271">
    <property type="entry name" value="Ser/Thr_kinase_AS"/>
</dbReference>
<dbReference type="Gene3D" id="3.30.200.20">
    <property type="entry name" value="Phosphorylase Kinase, domain 1"/>
    <property type="match status" value="1"/>
</dbReference>
<dbReference type="GO" id="GO:0004674">
    <property type="term" value="F:protein serine/threonine kinase activity"/>
    <property type="evidence" value="ECO:0007669"/>
    <property type="project" value="UniProtKB-KW"/>
</dbReference>
<dbReference type="Pfam" id="PF00069">
    <property type="entry name" value="Pkinase"/>
    <property type="match status" value="1"/>
</dbReference>
<keyword evidence="1" id="KW-0067">ATP-binding</keyword>
<dbReference type="PROSITE" id="PS00107">
    <property type="entry name" value="PROTEIN_KINASE_ATP"/>
    <property type="match status" value="1"/>
</dbReference>
<keyword evidence="1" id="KW-0418">Kinase</keyword>
<reference evidence="2" key="1">
    <citation type="submission" date="2020-11" db="EMBL/GenBank/DDBJ databases">
        <authorList>
            <person name="Tran Van P."/>
        </authorList>
    </citation>
    <scope>NUCLEOTIDE SEQUENCE</scope>
</reference>
<name>A0A7R8ZQR9_9CRUS</name>
<dbReference type="AlphaFoldDB" id="A0A7R8ZQR9"/>
<dbReference type="GO" id="GO:0005524">
    <property type="term" value="F:ATP binding"/>
    <property type="evidence" value="ECO:0007669"/>
    <property type="project" value="UniProtKB-UniRule"/>
</dbReference>
<dbReference type="FunFam" id="1.10.510.10:FF:000571">
    <property type="entry name" value="Maternal embryonic leucine zipper kinase"/>
    <property type="match status" value="1"/>
</dbReference>
<dbReference type="FunFam" id="3.30.200.20:FF:000138">
    <property type="entry name" value="Phosphorylase b kinase gamma catalytic chain, liver/testis"/>
    <property type="match status" value="1"/>
</dbReference>